<proteinExistence type="predicted"/>
<name>A0ABP8BXR1_9ACTN</name>
<dbReference type="EMBL" id="BAABAS010000005">
    <property type="protein sequence ID" value="GAA4229869.1"/>
    <property type="molecule type" value="Genomic_DNA"/>
</dbReference>
<accession>A0ABP8BXR1</accession>
<sequence length="294" mass="30985">MTVDVMSERVGVVMQNRPVVSLSSWVAEAIRVCAEADKGLQVVTPVHSRLTLPLRLALTGPDCRWVVTDPAGGYYDGISGVKLAWDGSLFAPTEGGTAEAFKEAGADGTQVFVDATVRHTAYEALNVGVVAQTMCEELGSGPPSGWGTAEPAGIVWSTERLTGVCRERAPRPTWLVFVGDGVVGTMTVRRTESGVQETVTAGVGREADVRGLVERLDAGFSLVSVLAQRVPGRDDLTVEPRWSGMPVPVGMAIGPEAQAEIGMPVSGRAEWRDLDGGPDGWAEFARVIGALKGA</sequence>
<gene>
    <name evidence="1" type="ORF">GCM10022254_23300</name>
</gene>
<organism evidence="1 2">
    <name type="scientific">Actinomadura meridiana</name>
    <dbReference type="NCBI Taxonomy" id="559626"/>
    <lineage>
        <taxon>Bacteria</taxon>
        <taxon>Bacillati</taxon>
        <taxon>Actinomycetota</taxon>
        <taxon>Actinomycetes</taxon>
        <taxon>Streptosporangiales</taxon>
        <taxon>Thermomonosporaceae</taxon>
        <taxon>Actinomadura</taxon>
    </lineage>
</organism>
<dbReference type="RefSeq" id="WP_344894274.1">
    <property type="nucleotide sequence ID" value="NZ_BAABAS010000005.1"/>
</dbReference>
<keyword evidence="2" id="KW-1185">Reference proteome</keyword>
<dbReference type="Pfam" id="PF19674">
    <property type="entry name" value="DUF6177"/>
    <property type="match status" value="1"/>
</dbReference>
<evidence type="ECO:0000313" key="1">
    <source>
        <dbReference type="EMBL" id="GAA4229869.1"/>
    </source>
</evidence>
<protein>
    <submittedName>
        <fullName evidence="1">Uncharacterized protein</fullName>
    </submittedName>
</protein>
<dbReference type="InterPro" id="IPR046175">
    <property type="entry name" value="DUF6177"/>
</dbReference>
<evidence type="ECO:0000313" key="2">
    <source>
        <dbReference type="Proteomes" id="UP001501710"/>
    </source>
</evidence>
<reference evidence="2" key="1">
    <citation type="journal article" date="2019" name="Int. J. Syst. Evol. Microbiol.">
        <title>The Global Catalogue of Microorganisms (GCM) 10K type strain sequencing project: providing services to taxonomists for standard genome sequencing and annotation.</title>
        <authorList>
            <consortium name="The Broad Institute Genomics Platform"/>
            <consortium name="The Broad Institute Genome Sequencing Center for Infectious Disease"/>
            <person name="Wu L."/>
            <person name="Ma J."/>
        </authorList>
    </citation>
    <scope>NUCLEOTIDE SEQUENCE [LARGE SCALE GENOMIC DNA]</scope>
    <source>
        <strain evidence="2">JCM 17440</strain>
    </source>
</reference>
<dbReference type="Proteomes" id="UP001501710">
    <property type="component" value="Unassembled WGS sequence"/>
</dbReference>
<comment type="caution">
    <text evidence="1">The sequence shown here is derived from an EMBL/GenBank/DDBJ whole genome shotgun (WGS) entry which is preliminary data.</text>
</comment>